<evidence type="ECO:0000259" key="7">
    <source>
        <dbReference type="PROSITE" id="PS51012"/>
    </source>
</evidence>
<sequence length="256" mass="28356">MLKQRWIAYRTLAGKEIHRFLRIWPQTLLPPLVTTSLYFLIFGALMGPRIGPMAGVAYIDYIVPGIVLMAVINHSYANVVSSFFSAKFQRHIEEMLVAPMPSWLILFGYVTGGMARGLTIGLLVSGIAALFTDLEVRHWEIAVAMALLTSLLFSLGGLINAVFARSFDDISIIPNFVLTPLVYLGGVFYSVTLLPPPWHRVSEFNPILYMINAFRYGFLGVADVPVKLAFVIVAGLIGVLGLTAWWLLHHGVGIKH</sequence>
<dbReference type="PROSITE" id="PS51012">
    <property type="entry name" value="ABC_TM2"/>
    <property type="match status" value="1"/>
</dbReference>
<evidence type="ECO:0000256" key="2">
    <source>
        <dbReference type="ARBA" id="ARBA00007783"/>
    </source>
</evidence>
<comment type="similarity">
    <text evidence="2 6">Belongs to the ABC-2 integral membrane protein family.</text>
</comment>
<dbReference type="PIRSF" id="PIRSF006648">
    <property type="entry name" value="DrrB"/>
    <property type="match status" value="1"/>
</dbReference>
<comment type="subcellular location">
    <subcellularLocation>
        <location evidence="6">Cell inner membrane</location>
        <topology evidence="6">Multi-pass membrane protein</topology>
    </subcellularLocation>
    <subcellularLocation>
        <location evidence="1">Membrane</location>
        <topology evidence="1">Multi-pass membrane protein</topology>
    </subcellularLocation>
</comment>
<evidence type="ECO:0000256" key="6">
    <source>
        <dbReference type="RuleBase" id="RU361157"/>
    </source>
</evidence>
<keyword evidence="6" id="KW-0813">Transport</keyword>
<dbReference type="GO" id="GO:0140359">
    <property type="term" value="F:ABC-type transporter activity"/>
    <property type="evidence" value="ECO:0007669"/>
    <property type="project" value="InterPro"/>
</dbReference>
<feature type="transmembrane region" description="Helical" evidence="6">
    <location>
        <begin position="175"/>
        <end position="194"/>
    </location>
</feature>
<dbReference type="GO" id="GO:0043190">
    <property type="term" value="C:ATP-binding cassette (ABC) transporter complex"/>
    <property type="evidence" value="ECO:0007669"/>
    <property type="project" value="InterPro"/>
</dbReference>
<feature type="domain" description="ABC transmembrane type-2" evidence="7">
    <location>
        <begin position="22"/>
        <end position="251"/>
    </location>
</feature>
<organism evidence="8 9">
    <name type="scientific">Methylomarinovum tepidoasis</name>
    <dbReference type="NCBI Taxonomy" id="2840183"/>
    <lineage>
        <taxon>Bacteria</taxon>
        <taxon>Pseudomonadati</taxon>
        <taxon>Pseudomonadota</taxon>
        <taxon>Gammaproteobacteria</taxon>
        <taxon>Methylococcales</taxon>
        <taxon>Methylothermaceae</taxon>
        <taxon>Methylomarinovum</taxon>
    </lineage>
</organism>
<gene>
    <name evidence="8" type="ORF">MIN45_P1880</name>
</gene>
<feature type="transmembrane region" description="Helical" evidence="6">
    <location>
        <begin position="21"/>
        <end position="41"/>
    </location>
</feature>
<reference evidence="9" key="1">
    <citation type="journal article" date="2024" name="Int. J. Syst. Evol. Microbiol.">
        <title>Methylomarinovum tepidoasis sp. nov., a moderately thermophilic methanotroph of the family Methylothermaceae isolated from a deep-sea hydrothermal field.</title>
        <authorList>
            <person name="Hirayama H."/>
            <person name="Takaki Y."/>
            <person name="Abe M."/>
            <person name="Miyazaki M."/>
            <person name="Uematsu K."/>
            <person name="Matsui Y."/>
            <person name="Takai K."/>
        </authorList>
    </citation>
    <scope>NUCLEOTIDE SEQUENCE [LARGE SCALE GENOMIC DNA]</scope>
    <source>
        <strain evidence="9">IN45</strain>
    </source>
</reference>
<dbReference type="InterPro" id="IPR052522">
    <property type="entry name" value="ABC-2_transport_permease"/>
</dbReference>
<dbReference type="Proteomes" id="UP001321450">
    <property type="component" value="Chromosome"/>
</dbReference>
<evidence type="ECO:0000256" key="1">
    <source>
        <dbReference type="ARBA" id="ARBA00004141"/>
    </source>
</evidence>
<evidence type="ECO:0000256" key="5">
    <source>
        <dbReference type="ARBA" id="ARBA00023136"/>
    </source>
</evidence>
<proteinExistence type="inferred from homology"/>
<dbReference type="InterPro" id="IPR047817">
    <property type="entry name" value="ABC2_TM_bact-type"/>
</dbReference>
<feature type="transmembrane region" description="Helical" evidence="6">
    <location>
        <begin position="104"/>
        <end position="129"/>
    </location>
</feature>
<name>A0AAU9CC23_9GAMM</name>
<dbReference type="RefSeq" id="WP_286291859.1">
    <property type="nucleotide sequence ID" value="NZ_AP024718.1"/>
</dbReference>
<dbReference type="PANTHER" id="PTHR43332:SF2">
    <property type="entry name" value="INNER MEMBRANE TRANSPORT PERMEASE YADH"/>
    <property type="match status" value="1"/>
</dbReference>
<protein>
    <recommendedName>
        <fullName evidence="6">Transport permease protein</fullName>
    </recommendedName>
</protein>
<dbReference type="Pfam" id="PF01061">
    <property type="entry name" value="ABC2_membrane"/>
    <property type="match status" value="1"/>
</dbReference>
<dbReference type="PANTHER" id="PTHR43332">
    <property type="entry name" value="INNER MEMBRANE TRANSPORT PERMEASE YADH-RELATED"/>
    <property type="match status" value="1"/>
</dbReference>
<evidence type="ECO:0000256" key="4">
    <source>
        <dbReference type="ARBA" id="ARBA00022989"/>
    </source>
</evidence>
<accession>A0AAU9CC23</accession>
<keyword evidence="9" id="KW-1185">Reference proteome</keyword>
<evidence type="ECO:0000313" key="8">
    <source>
        <dbReference type="EMBL" id="BCX89507.1"/>
    </source>
</evidence>
<dbReference type="InterPro" id="IPR000412">
    <property type="entry name" value="ABC_2_transport"/>
</dbReference>
<keyword evidence="6" id="KW-1003">Cell membrane</keyword>
<dbReference type="KEGG" id="meiy:MIN45_P1880"/>
<dbReference type="PRINTS" id="PR00164">
    <property type="entry name" value="ABC2TRNSPORT"/>
</dbReference>
<dbReference type="InterPro" id="IPR013525">
    <property type="entry name" value="ABC2_TM"/>
</dbReference>
<feature type="transmembrane region" description="Helical" evidence="6">
    <location>
        <begin position="61"/>
        <end position="84"/>
    </location>
</feature>
<dbReference type="AlphaFoldDB" id="A0AAU9CC23"/>
<feature type="transmembrane region" description="Helical" evidence="6">
    <location>
        <begin position="141"/>
        <end position="163"/>
    </location>
</feature>
<keyword evidence="4 6" id="KW-1133">Transmembrane helix</keyword>
<evidence type="ECO:0000313" key="9">
    <source>
        <dbReference type="Proteomes" id="UP001321450"/>
    </source>
</evidence>
<keyword evidence="5 6" id="KW-0472">Membrane</keyword>
<dbReference type="NCBIfam" id="NF011648">
    <property type="entry name" value="PRK15066.1"/>
    <property type="match status" value="1"/>
</dbReference>
<keyword evidence="3 6" id="KW-0812">Transmembrane</keyword>
<feature type="transmembrane region" description="Helical" evidence="6">
    <location>
        <begin position="228"/>
        <end position="248"/>
    </location>
</feature>
<evidence type="ECO:0000256" key="3">
    <source>
        <dbReference type="ARBA" id="ARBA00022692"/>
    </source>
</evidence>
<dbReference type="EMBL" id="AP024718">
    <property type="protein sequence ID" value="BCX89507.1"/>
    <property type="molecule type" value="Genomic_DNA"/>
</dbReference>